<accession>A0A9P4NWC5</accession>
<dbReference type="PANTHER" id="PTHR33112">
    <property type="entry name" value="DOMAIN PROTEIN, PUTATIVE-RELATED"/>
    <property type="match status" value="1"/>
</dbReference>
<name>A0A9P4NWC5_9PEZI</name>
<proteinExistence type="predicted"/>
<organism evidence="1 2">
    <name type="scientific">Tothia fuscella</name>
    <dbReference type="NCBI Taxonomy" id="1048955"/>
    <lineage>
        <taxon>Eukaryota</taxon>
        <taxon>Fungi</taxon>
        <taxon>Dikarya</taxon>
        <taxon>Ascomycota</taxon>
        <taxon>Pezizomycotina</taxon>
        <taxon>Dothideomycetes</taxon>
        <taxon>Pleosporomycetidae</taxon>
        <taxon>Venturiales</taxon>
        <taxon>Cylindrosympodiaceae</taxon>
        <taxon>Tothia</taxon>
    </lineage>
</organism>
<gene>
    <name evidence="1" type="ORF">EJ08DRAFT_130517</name>
</gene>
<evidence type="ECO:0000313" key="2">
    <source>
        <dbReference type="Proteomes" id="UP000800235"/>
    </source>
</evidence>
<dbReference type="Proteomes" id="UP000800235">
    <property type="component" value="Unassembled WGS sequence"/>
</dbReference>
<dbReference type="OrthoDB" id="5362512at2759"/>
<evidence type="ECO:0000313" key="1">
    <source>
        <dbReference type="EMBL" id="KAF2432356.1"/>
    </source>
</evidence>
<dbReference type="AlphaFoldDB" id="A0A9P4NWC5"/>
<protein>
    <recommendedName>
        <fullName evidence="3">Heterokaryon incompatibility domain-containing protein</fullName>
    </recommendedName>
</protein>
<comment type="caution">
    <text evidence="1">The sequence shown here is derived from an EMBL/GenBank/DDBJ whole genome shotgun (WGS) entry which is preliminary data.</text>
</comment>
<dbReference type="EMBL" id="MU007026">
    <property type="protein sequence ID" value="KAF2432356.1"/>
    <property type="molecule type" value="Genomic_DNA"/>
</dbReference>
<dbReference type="PANTHER" id="PTHR33112:SF10">
    <property type="entry name" value="TOL"/>
    <property type="match status" value="1"/>
</dbReference>
<reference evidence="1" key="1">
    <citation type="journal article" date="2020" name="Stud. Mycol.">
        <title>101 Dothideomycetes genomes: a test case for predicting lifestyles and emergence of pathogens.</title>
        <authorList>
            <person name="Haridas S."/>
            <person name="Albert R."/>
            <person name="Binder M."/>
            <person name="Bloem J."/>
            <person name="Labutti K."/>
            <person name="Salamov A."/>
            <person name="Andreopoulos B."/>
            <person name="Baker S."/>
            <person name="Barry K."/>
            <person name="Bills G."/>
            <person name="Bluhm B."/>
            <person name="Cannon C."/>
            <person name="Castanera R."/>
            <person name="Culley D."/>
            <person name="Daum C."/>
            <person name="Ezra D."/>
            <person name="Gonzalez J."/>
            <person name="Henrissat B."/>
            <person name="Kuo A."/>
            <person name="Liang C."/>
            <person name="Lipzen A."/>
            <person name="Lutzoni F."/>
            <person name="Magnuson J."/>
            <person name="Mondo S."/>
            <person name="Nolan M."/>
            <person name="Ohm R."/>
            <person name="Pangilinan J."/>
            <person name="Park H.-J."/>
            <person name="Ramirez L."/>
            <person name="Alfaro M."/>
            <person name="Sun H."/>
            <person name="Tritt A."/>
            <person name="Yoshinaga Y."/>
            <person name="Zwiers L.-H."/>
            <person name="Turgeon B."/>
            <person name="Goodwin S."/>
            <person name="Spatafora J."/>
            <person name="Crous P."/>
            <person name="Grigoriev I."/>
        </authorList>
    </citation>
    <scope>NUCLEOTIDE SEQUENCE</scope>
    <source>
        <strain evidence="1">CBS 130266</strain>
    </source>
</reference>
<evidence type="ECO:0008006" key="3">
    <source>
        <dbReference type="Google" id="ProtNLM"/>
    </source>
</evidence>
<sequence length="254" mass="29613">MLEVYKNGVYNVAASDGTDDDAGLFHHRKRVRSLSPVISFSVNGFRGQTVRVVESKIWERHLEAAHLYSRGWVLQERLLAPWFIHFTRNQLFWECRELSACESMAHGQYSWVGKLIDTPQYASVSYHSRNKTRSIQNPFDQHGCGNIWHDVVYKYSVAQLTFWEDRVIAIAGLARHLKEVYNDDYCAGIWRRDIHWRLTWHSGTGGVRLQTLLQPNDSQANIRIPSWSWLSIAKSEICLSFSARSRSRKRWKVC</sequence>
<keyword evidence="2" id="KW-1185">Reference proteome</keyword>